<reference evidence="12 13" key="1">
    <citation type="journal article" date="2017" name="Nat. Ecol. Evol.">
        <title>Scallop genome provides insights into evolution of bilaterian karyotype and development.</title>
        <authorList>
            <person name="Wang S."/>
            <person name="Zhang J."/>
            <person name="Jiao W."/>
            <person name="Li J."/>
            <person name="Xun X."/>
            <person name="Sun Y."/>
            <person name="Guo X."/>
            <person name="Huan P."/>
            <person name="Dong B."/>
            <person name="Zhang L."/>
            <person name="Hu X."/>
            <person name="Sun X."/>
            <person name="Wang J."/>
            <person name="Zhao C."/>
            <person name="Wang Y."/>
            <person name="Wang D."/>
            <person name="Huang X."/>
            <person name="Wang R."/>
            <person name="Lv J."/>
            <person name="Li Y."/>
            <person name="Zhang Z."/>
            <person name="Liu B."/>
            <person name="Lu W."/>
            <person name="Hui Y."/>
            <person name="Liang J."/>
            <person name="Zhou Z."/>
            <person name="Hou R."/>
            <person name="Li X."/>
            <person name="Liu Y."/>
            <person name="Li H."/>
            <person name="Ning X."/>
            <person name="Lin Y."/>
            <person name="Zhao L."/>
            <person name="Xing Q."/>
            <person name="Dou J."/>
            <person name="Li Y."/>
            <person name="Mao J."/>
            <person name="Guo H."/>
            <person name="Dou H."/>
            <person name="Li T."/>
            <person name="Mu C."/>
            <person name="Jiang W."/>
            <person name="Fu Q."/>
            <person name="Fu X."/>
            <person name="Miao Y."/>
            <person name="Liu J."/>
            <person name="Yu Q."/>
            <person name="Li R."/>
            <person name="Liao H."/>
            <person name="Li X."/>
            <person name="Kong Y."/>
            <person name="Jiang Z."/>
            <person name="Chourrout D."/>
            <person name="Li R."/>
            <person name="Bao Z."/>
        </authorList>
    </citation>
    <scope>NUCLEOTIDE SEQUENCE [LARGE SCALE GENOMIC DNA]</scope>
    <source>
        <strain evidence="12 13">PY_sf001</strain>
    </source>
</reference>
<gene>
    <name evidence="12" type="ORF">KP79_PYT19763</name>
</gene>
<keyword evidence="5" id="KW-0862">Zinc</keyword>
<dbReference type="Pfam" id="PF13923">
    <property type="entry name" value="zf-C3HC4_2"/>
    <property type="match status" value="1"/>
</dbReference>
<proteinExistence type="predicted"/>
<dbReference type="AlphaFoldDB" id="A0A210QZZ0"/>
<dbReference type="GO" id="GO:0000122">
    <property type="term" value="P:negative regulation of transcription by RNA polymerase II"/>
    <property type="evidence" value="ECO:0007669"/>
    <property type="project" value="TreeGrafter"/>
</dbReference>
<dbReference type="FunFam" id="3.30.40.10:FF:000082">
    <property type="entry name" value="Polycomb group ring finger 2"/>
    <property type="match status" value="1"/>
</dbReference>
<dbReference type="CDD" id="cd17082">
    <property type="entry name" value="RAWUL_PCGF2_like"/>
    <property type="match status" value="1"/>
</dbReference>
<evidence type="ECO:0000259" key="11">
    <source>
        <dbReference type="PROSITE" id="PS50089"/>
    </source>
</evidence>
<evidence type="ECO:0000256" key="2">
    <source>
        <dbReference type="ARBA" id="ARBA00022491"/>
    </source>
</evidence>
<evidence type="ECO:0000256" key="1">
    <source>
        <dbReference type="ARBA" id="ARBA00004123"/>
    </source>
</evidence>
<dbReference type="GO" id="GO:0035102">
    <property type="term" value="C:PRC1 complex"/>
    <property type="evidence" value="ECO:0007669"/>
    <property type="project" value="TreeGrafter"/>
</dbReference>
<dbReference type="Gene3D" id="3.10.20.90">
    <property type="entry name" value="Phosphatidylinositol 3-kinase Catalytic Subunit, Chain A, domain 1"/>
    <property type="match status" value="1"/>
</dbReference>
<organism evidence="12 13">
    <name type="scientific">Mizuhopecten yessoensis</name>
    <name type="common">Japanese scallop</name>
    <name type="synonym">Patinopecten yessoensis</name>
    <dbReference type="NCBI Taxonomy" id="6573"/>
    <lineage>
        <taxon>Eukaryota</taxon>
        <taxon>Metazoa</taxon>
        <taxon>Spiralia</taxon>
        <taxon>Lophotrochozoa</taxon>
        <taxon>Mollusca</taxon>
        <taxon>Bivalvia</taxon>
        <taxon>Autobranchia</taxon>
        <taxon>Pteriomorphia</taxon>
        <taxon>Pectinida</taxon>
        <taxon>Pectinoidea</taxon>
        <taxon>Pectinidae</taxon>
        <taxon>Mizuhopecten</taxon>
    </lineage>
</organism>
<comment type="caution">
    <text evidence="12">The sequence shown here is derived from an EMBL/GenBank/DDBJ whole genome shotgun (WGS) entry which is preliminary data.</text>
</comment>
<evidence type="ECO:0000256" key="5">
    <source>
        <dbReference type="ARBA" id="ARBA00022833"/>
    </source>
</evidence>
<evidence type="ECO:0000256" key="9">
    <source>
        <dbReference type="PROSITE-ProRule" id="PRU00175"/>
    </source>
</evidence>
<dbReference type="InterPro" id="IPR013083">
    <property type="entry name" value="Znf_RING/FYVE/PHD"/>
</dbReference>
<feature type="domain" description="RING-type" evidence="11">
    <location>
        <begin position="18"/>
        <end position="57"/>
    </location>
</feature>
<dbReference type="EMBL" id="NEDP02001107">
    <property type="protein sequence ID" value="OWF54297.1"/>
    <property type="molecule type" value="Genomic_DNA"/>
</dbReference>
<dbReference type="PROSITE" id="PS50089">
    <property type="entry name" value="ZF_RING_2"/>
    <property type="match status" value="1"/>
</dbReference>
<feature type="region of interest" description="Disordered" evidence="10">
    <location>
        <begin position="386"/>
        <end position="422"/>
    </location>
</feature>
<evidence type="ECO:0000313" key="12">
    <source>
        <dbReference type="EMBL" id="OWF54297.1"/>
    </source>
</evidence>
<dbReference type="InterPro" id="IPR032443">
    <property type="entry name" value="RAWUL"/>
</dbReference>
<dbReference type="OrthoDB" id="1305878at2759"/>
<dbReference type="InterPro" id="IPR001841">
    <property type="entry name" value="Znf_RING"/>
</dbReference>
<evidence type="ECO:0000256" key="8">
    <source>
        <dbReference type="ARBA" id="ARBA00023242"/>
    </source>
</evidence>
<dbReference type="SMART" id="SM00184">
    <property type="entry name" value="RING"/>
    <property type="match status" value="1"/>
</dbReference>
<feature type="compositionally biased region" description="Basic and acidic residues" evidence="10">
    <location>
        <begin position="303"/>
        <end position="312"/>
    </location>
</feature>
<keyword evidence="7" id="KW-0804">Transcription</keyword>
<dbReference type="Pfam" id="PF16207">
    <property type="entry name" value="RAWUL"/>
    <property type="match status" value="1"/>
</dbReference>
<feature type="compositionally biased region" description="Basic and acidic residues" evidence="10">
    <location>
        <begin position="448"/>
        <end position="467"/>
    </location>
</feature>
<feature type="compositionally biased region" description="Basic and acidic residues" evidence="10">
    <location>
        <begin position="258"/>
        <end position="270"/>
    </location>
</feature>
<dbReference type="STRING" id="6573.A0A210QZZ0"/>
<sequence length="494" mass="55604">MHRTTRIKITELNPHLICVLCGGYYIDAATIIECLHSFCRTCIVRYLESSKYCPICDVMVHKTKPLQNVKSDKTLQDLVYKLVPGLYKSEMKRRRDLYNAHPEAAHHCTGPCEEKGDEDQDRLIYTYDEKISLSLELYSECVPEEVLDFSTGIVNPDRMKKRDVRYLQCPAAVTIGHLKKFIRMKFDLPPRYKIDIFHSFEPLDDLFTLMDVAYIYTWRRQSPLRLVYTVFELARNHKRKYENEQTVITEKQPSTIEDVPKETPVAERDTSPMQPAMEASPPSQTTPTPATAPAPVQTVTPVTRDETQHAKESSFQVKQNGKDPAQKEASAPVIKKNTSKYMDRLSCQAPTSLSKGLLSKHPVESAGFKPLEDVNSFSNNSGSVYDFNDGRDSPVPAFTSPSGGGGENGSKGALKQTSGKKRKLANGKLSYIAESRLQEQVISSKTKVTKDSTKTNKPTTKEKKQGLFDIRGKVKSSKFNGIYTPHVLNGHISN</sequence>
<evidence type="ECO:0000256" key="7">
    <source>
        <dbReference type="ARBA" id="ARBA00023163"/>
    </source>
</evidence>
<accession>A0A210QZZ0</accession>
<feature type="region of interest" description="Disordered" evidence="10">
    <location>
        <begin position="243"/>
        <end position="336"/>
    </location>
</feature>
<dbReference type="Gene3D" id="3.30.40.10">
    <property type="entry name" value="Zinc/RING finger domain, C3HC4 (zinc finger)"/>
    <property type="match status" value="1"/>
</dbReference>
<evidence type="ECO:0000313" key="13">
    <source>
        <dbReference type="Proteomes" id="UP000242188"/>
    </source>
</evidence>
<evidence type="ECO:0000256" key="10">
    <source>
        <dbReference type="SAM" id="MobiDB-lite"/>
    </source>
</evidence>
<keyword evidence="13" id="KW-1185">Reference proteome</keyword>
<dbReference type="GO" id="GO:1990841">
    <property type="term" value="F:promoter-specific chromatin binding"/>
    <property type="evidence" value="ECO:0007669"/>
    <property type="project" value="TreeGrafter"/>
</dbReference>
<keyword evidence="6" id="KW-0805">Transcription regulation</keyword>
<keyword evidence="8" id="KW-0539">Nucleus</keyword>
<feature type="region of interest" description="Disordered" evidence="10">
    <location>
        <begin position="443"/>
        <end position="467"/>
    </location>
</feature>
<comment type="subcellular location">
    <subcellularLocation>
        <location evidence="1">Nucleus</location>
    </subcellularLocation>
</comment>
<evidence type="ECO:0000256" key="6">
    <source>
        <dbReference type="ARBA" id="ARBA00023015"/>
    </source>
</evidence>
<evidence type="ECO:0000256" key="3">
    <source>
        <dbReference type="ARBA" id="ARBA00022723"/>
    </source>
</evidence>
<dbReference type="PROSITE" id="PS00518">
    <property type="entry name" value="ZF_RING_1"/>
    <property type="match status" value="1"/>
</dbReference>
<evidence type="ECO:0000256" key="4">
    <source>
        <dbReference type="ARBA" id="ARBA00022771"/>
    </source>
</evidence>
<protein>
    <submittedName>
        <fullName evidence="12">Polycomb complex protein BMI-1</fullName>
    </submittedName>
</protein>
<keyword evidence="4 9" id="KW-0863">Zinc-finger</keyword>
<dbReference type="InterPro" id="IPR017907">
    <property type="entry name" value="Znf_RING_CS"/>
</dbReference>
<dbReference type="PANTHER" id="PTHR10825:SF72">
    <property type="entry name" value="UBIQUITIN-LIKE DOMAIN-CONTAINING PROTEIN"/>
    <property type="match status" value="1"/>
</dbReference>
<dbReference type="Proteomes" id="UP000242188">
    <property type="component" value="Unassembled WGS sequence"/>
</dbReference>
<name>A0A210QZZ0_MIZYE</name>
<keyword evidence="2" id="KW-0678">Repressor</keyword>
<dbReference type="SUPFAM" id="SSF57850">
    <property type="entry name" value="RING/U-box"/>
    <property type="match status" value="1"/>
</dbReference>
<dbReference type="GO" id="GO:0008270">
    <property type="term" value="F:zinc ion binding"/>
    <property type="evidence" value="ECO:0007669"/>
    <property type="project" value="UniProtKB-KW"/>
</dbReference>
<feature type="compositionally biased region" description="Low complexity" evidence="10">
    <location>
        <begin position="279"/>
        <end position="302"/>
    </location>
</feature>
<dbReference type="PANTHER" id="PTHR10825">
    <property type="entry name" value="RING FINGER DOMAIN-CONTAINING, POLYCOMB GROUP COMPONENT"/>
    <property type="match status" value="1"/>
</dbReference>
<keyword evidence="3" id="KW-0479">Metal-binding</keyword>
<feature type="compositionally biased region" description="Polar residues" evidence="10">
    <location>
        <begin position="244"/>
        <end position="255"/>
    </location>
</feature>